<keyword evidence="2" id="KW-1185">Reference proteome</keyword>
<dbReference type="AlphaFoldDB" id="A0AAV5S2L4"/>
<reference evidence="1 2" key="1">
    <citation type="journal article" date="2023" name="Elife">
        <title>Identification of key yeast species and microbe-microbe interactions impacting larval growth of Drosophila in the wild.</title>
        <authorList>
            <person name="Mure A."/>
            <person name="Sugiura Y."/>
            <person name="Maeda R."/>
            <person name="Honda K."/>
            <person name="Sakurai N."/>
            <person name="Takahashi Y."/>
            <person name="Watada M."/>
            <person name="Katoh T."/>
            <person name="Gotoh A."/>
            <person name="Gotoh Y."/>
            <person name="Taniguchi I."/>
            <person name="Nakamura K."/>
            <person name="Hayashi T."/>
            <person name="Katayama T."/>
            <person name="Uemura T."/>
            <person name="Hattori Y."/>
        </authorList>
    </citation>
    <scope>NUCLEOTIDE SEQUENCE [LARGE SCALE GENOMIC DNA]</scope>
    <source>
        <strain evidence="1 2">KH-74</strain>
    </source>
</reference>
<evidence type="ECO:0000313" key="1">
    <source>
        <dbReference type="EMBL" id="GMM57842.1"/>
    </source>
</evidence>
<gene>
    <name evidence="1" type="ORF">DAKH74_044580</name>
</gene>
<accession>A0AAV5S2L4</accession>
<dbReference type="EMBL" id="BTGD01000016">
    <property type="protein sequence ID" value="GMM57842.1"/>
    <property type="molecule type" value="Genomic_DNA"/>
</dbReference>
<name>A0AAV5S2L4_MAUHU</name>
<proteinExistence type="predicted"/>
<evidence type="ECO:0000313" key="2">
    <source>
        <dbReference type="Proteomes" id="UP001377567"/>
    </source>
</evidence>
<dbReference type="SUPFAM" id="SSF50978">
    <property type="entry name" value="WD40 repeat-like"/>
    <property type="match status" value="1"/>
</dbReference>
<dbReference type="Proteomes" id="UP001377567">
    <property type="component" value="Unassembled WGS sequence"/>
</dbReference>
<protein>
    <submittedName>
        <fullName evidence="1">Uncharacterized protein</fullName>
    </submittedName>
</protein>
<dbReference type="InterPro" id="IPR036322">
    <property type="entry name" value="WD40_repeat_dom_sf"/>
</dbReference>
<comment type="caution">
    <text evidence="1">The sequence shown here is derived from an EMBL/GenBank/DDBJ whole genome shotgun (WGS) entry which is preliminary data.</text>
</comment>
<organism evidence="1 2">
    <name type="scientific">Maudiozyma humilis</name>
    <name type="common">Sour dough yeast</name>
    <name type="synonym">Kazachstania humilis</name>
    <dbReference type="NCBI Taxonomy" id="51915"/>
    <lineage>
        <taxon>Eukaryota</taxon>
        <taxon>Fungi</taxon>
        <taxon>Dikarya</taxon>
        <taxon>Ascomycota</taxon>
        <taxon>Saccharomycotina</taxon>
        <taxon>Saccharomycetes</taxon>
        <taxon>Saccharomycetales</taxon>
        <taxon>Saccharomycetaceae</taxon>
        <taxon>Maudiozyma</taxon>
    </lineage>
</organism>
<sequence>MDSSDGSITYQCPEDSFIHCFCATSKHFIIAESPIDHPTKVTLHYISKSDPEKSTLIANDIGISINRNVAPRVRIVKNMLIAGSGAIQLIVNTSDGVIVYPFGGSHYSKDRVEPCKWPLSNSQDTIESVDIVEETDVSVDLVIGTKLGHVYCVRYESVKNRFSTLKWYKALDNVATDAVNSVRCAQGDIALASFDNFVYAWIDGKLESQHISNLPANSLTDHTVTSVDFVKIKKYSSSFLRFYAVNVTNVGCVLYRRSIRGQWEMMQVLPRDVDDETEEVTPLISCTVTESPNTNDLTIVSGGESGKLYEWHYRLTTNEVTLERTHSICRGIVHNIVATDPNTLNYLMNDDTCIGTLHI</sequence>